<accession>A0A0F2LSZ1</accession>
<dbReference type="InterPro" id="IPR045175">
    <property type="entry name" value="M28_fam"/>
</dbReference>
<keyword evidence="8 15" id="KW-0479">Metal-binding</keyword>
<keyword evidence="7 17" id="KW-0812">Transmembrane</keyword>
<evidence type="ECO:0000256" key="2">
    <source>
        <dbReference type="ARBA" id="ARBA00003273"/>
    </source>
</evidence>
<dbReference type="SUPFAM" id="SSF53187">
    <property type="entry name" value="Zn-dependent exopeptidases"/>
    <property type="match status" value="1"/>
</dbReference>
<dbReference type="GO" id="GO:0006508">
    <property type="term" value="P:proteolysis"/>
    <property type="evidence" value="ECO:0007669"/>
    <property type="project" value="UniProtKB-KW"/>
</dbReference>
<evidence type="ECO:0000256" key="8">
    <source>
        <dbReference type="ARBA" id="ARBA00022723"/>
    </source>
</evidence>
<evidence type="ECO:0000256" key="6">
    <source>
        <dbReference type="ARBA" id="ARBA00022670"/>
    </source>
</evidence>
<comment type="cofactor">
    <cofactor evidence="1">
        <name>Zn(2+)</name>
        <dbReference type="ChEBI" id="CHEBI:29105"/>
    </cofactor>
</comment>
<feature type="transmembrane region" description="Helical" evidence="17">
    <location>
        <begin position="772"/>
        <end position="793"/>
    </location>
</feature>
<keyword evidence="13 17" id="KW-0472">Membrane</keyword>
<dbReference type="KEGG" id="ssck:SPSK_04900"/>
<proteinExistence type="inferred from homology"/>
<dbReference type="Proteomes" id="UP000033710">
    <property type="component" value="Unassembled WGS sequence"/>
</dbReference>
<evidence type="ECO:0000259" key="19">
    <source>
        <dbReference type="Pfam" id="PF22250"/>
    </source>
</evidence>
<feature type="transmembrane region" description="Helical" evidence="17">
    <location>
        <begin position="398"/>
        <end position="420"/>
    </location>
</feature>
<dbReference type="FunFam" id="3.40.630.10:FF:000057">
    <property type="entry name" value="Vacuolar membrane protease"/>
    <property type="match status" value="1"/>
</dbReference>
<dbReference type="OrthoDB" id="76293at2759"/>
<keyword evidence="6 15" id="KW-0645">Protease</keyword>
<dbReference type="Pfam" id="PF22251">
    <property type="entry name" value="PFF1_TM"/>
    <property type="match status" value="1"/>
</dbReference>
<evidence type="ECO:0000256" key="10">
    <source>
        <dbReference type="ARBA" id="ARBA00022833"/>
    </source>
</evidence>
<evidence type="ECO:0000313" key="21">
    <source>
        <dbReference type="EMBL" id="KJR80608.1"/>
    </source>
</evidence>
<evidence type="ECO:0000256" key="15">
    <source>
        <dbReference type="RuleBase" id="RU361240"/>
    </source>
</evidence>
<comment type="function">
    <text evidence="2">May be involved in vacuolar sorting and osmoregulation.</text>
</comment>
<keyword evidence="14" id="KW-0325">Glycoprotein</keyword>
<evidence type="ECO:0000259" key="18">
    <source>
        <dbReference type="Pfam" id="PF04389"/>
    </source>
</evidence>
<evidence type="ECO:0000259" key="20">
    <source>
        <dbReference type="Pfam" id="PF22251"/>
    </source>
</evidence>
<dbReference type="PANTHER" id="PTHR12147">
    <property type="entry name" value="METALLOPEPTIDASE M28 FAMILY MEMBER"/>
    <property type="match status" value="1"/>
</dbReference>
<dbReference type="InterPro" id="IPR048024">
    <property type="entry name" value="Fxna-like_M28_dom"/>
</dbReference>
<feature type="region of interest" description="Disordered" evidence="16">
    <location>
        <begin position="609"/>
        <end position="648"/>
    </location>
</feature>
<dbReference type="RefSeq" id="XP_016583284.1">
    <property type="nucleotide sequence ID" value="XM_016731660.1"/>
</dbReference>
<dbReference type="AlphaFoldDB" id="A0A0F2LSZ1"/>
<dbReference type="EMBL" id="AXCR01000012">
    <property type="protein sequence ID" value="KJR80608.1"/>
    <property type="molecule type" value="Genomic_DNA"/>
</dbReference>
<evidence type="ECO:0000256" key="5">
    <source>
        <dbReference type="ARBA" id="ARBA00022554"/>
    </source>
</evidence>
<evidence type="ECO:0000256" key="11">
    <source>
        <dbReference type="ARBA" id="ARBA00022989"/>
    </source>
</evidence>
<dbReference type="InterPro" id="IPR053976">
    <property type="entry name" value="PFF1_TM"/>
</dbReference>
<evidence type="ECO:0000256" key="13">
    <source>
        <dbReference type="ARBA" id="ARBA00023136"/>
    </source>
</evidence>
<evidence type="ECO:0000256" key="7">
    <source>
        <dbReference type="ARBA" id="ARBA00022692"/>
    </source>
</evidence>
<gene>
    <name evidence="21" type="ORF">SPSK_04900</name>
</gene>
<dbReference type="Pfam" id="PF04389">
    <property type="entry name" value="Peptidase_M28"/>
    <property type="match status" value="1"/>
</dbReference>
<reference evidence="21 22" key="2">
    <citation type="journal article" date="2015" name="Eukaryot. Cell">
        <title>Asexual propagation of a virulent clone complex in a human and feline outbreak of sporotrichosis.</title>
        <authorList>
            <person name="Teixeira Mde M."/>
            <person name="Rodrigues A.M."/>
            <person name="Tsui C.K."/>
            <person name="de Almeida L.G."/>
            <person name="Van Diepeningen A.D."/>
            <person name="van den Ende B.G."/>
            <person name="Fernandes G.F."/>
            <person name="Kano R."/>
            <person name="Hamelin R.C."/>
            <person name="Lopes-Bezerra L.M."/>
            <person name="Vasconcelos A.T."/>
            <person name="de Hoog S."/>
            <person name="de Camargo Z.P."/>
            <person name="Felipe M.S."/>
        </authorList>
    </citation>
    <scope>NUCLEOTIDE SEQUENCE [LARGE SCALE GENOMIC DNA]</scope>
    <source>
        <strain evidence="21 22">1099-18</strain>
    </source>
</reference>
<dbReference type="GO" id="GO:0046872">
    <property type="term" value="F:metal ion binding"/>
    <property type="evidence" value="ECO:0007669"/>
    <property type="project" value="UniProtKB-KW"/>
</dbReference>
<evidence type="ECO:0000256" key="12">
    <source>
        <dbReference type="ARBA" id="ARBA00023049"/>
    </source>
</evidence>
<dbReference type="Gene3D" id="3.40.630.10">
    <property type="entry name" value="Zn peptidases"/>
    <property type="match status" value="1"/>
</dbReference>
<comment type="similarity">
    <text evidence="4 15">Belongs to the peptidase M28 family.</text>
</comment>
<protein>
    <recommendedName>
        <fullName evidence="15">Peptide hydrolase</fullName>
        <ecNumber evidence="15">3.4.-.-</ecNumber>
    </recommendedName>
</protein>
<feature type="domain" description="Vacuolar membrane protease C-terminal" evidence="19">
    <location>
        <begin position="800"/>
        <end position="1020"/>
    </location>
</feature>
<dbReference type="VEuPathDB" id="FungiDB:SPSK_04900"/>
<evidence type="ECO:0000256" key="4">
    <source>
        <dbReference type="ARBA" id="ARBA00010918"/>
    </source>
</evidence>
<evidence type="ECO:0000256" key="1">
    <source>
        <dbReference type="ARBA" id="ARBA00001947"/>
    </source>
</evidence>
<feature type="transmembrane region" description="Helical" evidence="17">
    <location>
        <begin position="520"/>
        <end position="538"/>
    </location>
</feature>
<evidence type="ECO:0000256" key="9">
    <source>
        <dbReference type="ARBA" id="ARBA00022801"/>
    </source>
</evidence>
<dbReference type="GeneID" id="27666937"/>
<feature type="domain" description="Vacuolar membrane protease transmembrane" evidence="20">
    <location>
        <begin position="454"/>
        <end position="769"/>
    </location>
</feature>
<feature type="transmembrane region" description="Helical" evidence="17">
    <location>
        <begin position="550"/>
        <end position="572"/>
    </location>
</feature>
<dbReference type="InterPro" id="IPR053975">
    <property type="entry name" value="PFF1_C"/>
</dbReference>
<keyword evidence="12" id="KW-0482">Metalloprotease</keyword>
<dbReference type="Pfam" id="PF22250">
    <property type="entry name" value="PFF1_C"/>
    <property type="match status" value="1"/>
</dbReference>
<keyword evidence="10 15" id="KW-0862">Zinc</keyword>
<dbReference type="EC" id="3.4.-.-" evidence="15"/>
<comment type="caution">
    <text evidence="21">The sequence shown here is derived from an EMBL/GenBank/DDBJ whole genome shotgun (WGS) entry which is preliminary data.</text>
</comment>
<evidence type="ECO:0000256" key="14">
    <source>
        <dbReference type="ARBA" id="ARBA00023180"/>
    </source>
</evidence>
<comment type="subcellular location">
    <subcellularLocation>
        <location evidence="3">Vacuole membrane</location>
        <topology evidence="3">Multi-pass membrane protein</topology>
    </subcellularLocation>
</comment>
<keyword evidence="11 17" id="KW-1133">Transmembrane helix</keyword>
<evidence type="ECO:0000313" key="22">
    <source>
        <dbReference type="Proteomes" id="UP000033710"/>
    </source>
</evidence>
<evidence type="ECO:0000256" key="17">
    <source>
        <dbReference type="SAM" id="Phobius"/>
    </source>
</evidence>
<dbReference type="GO" id="GO:0008235">
    <property type="term" value="F:metalloexopeptidase activity"/>
    <property type="evidence" value="ECO:0007669"/>
    <property type="project" value="InterPro"/>
</dbReference>
<reference evidence="21 22" key="1">
    <citation type="journal article" date="2014" name="BMC Genomics">
        <title>Comparative genomics of the major fungal agents of human and animal Sporotrichosis: Sporothrix schenckii and Sporothrix brasiliensis.</title>
        <authorList>
            <person name="Teixeira M.M."/>
            <person name="de Almeida L.G."/>
            <person name="Kubitschek-Barreira P."/>
            <person name="Alves F.L."/>
            <person name="Kioshima E.S."/>
            <person name="Abadio A.K."/>
            <person name="Fernandes L."/>
            <person name="Derengowski L.S."/>
            <person name="Ferreira K.S."/>
            <person name="Souza R.C."/>
            <person name="Ruiz J.C."/>
            <person name="de Andrade N.C."/>
            <person name="Paes H.C."/>
            <person name="Nicola A.M."/>
            <person name="Albuquerque P."/>
            <person name="Gerber A.L."/>
            <person name="Martins V.P."/>
            <person name="Peconick L.D."/>
            <person name="Neto A.V."/>
            <person name="Chaucanez C.B."/>
            <person name="Silva P.A."/>
            <person name="Cunha O.L."/>
            <person name="de Oliveira F.F."/>
            <person name="dos Santos T.C."/>
            <person name="Barros A.L."/>
            <person name="Soares M.A."/>
            <person name="de Oliveira L.M."/>
            <person name="Marini M.M."/>
            <person name="Villalobos-Duno H."/>
            <person name="Cunha M.M."/>
            <person name="de Hoog S."/>
            <person name="da Silveira J.F."/>
            <person name="Henrissat B."/>
            <person name="Nino-Vega G.A."/>
            <person name="Cisalpino P.S."/>
            <person name="Mora-Montes H.M."/>
            <person name="Almeida S.R."/>
            <person name="Stajich J.E."/>
            <person name="Lopes-Bezerra L.M."/>
            <person name="Vasconcelos A.T."/>
            <person name="Felipe M.S."/>
        </authorList>
    </citation>
    <scope>NUCLEOTIDE SEQUENCE [LARGE SCALE GENOMIC DNA]</scope>
    <source>
        <strain evidence="21 22">1099-18</strain>
    </source>
</reference>
<feature type="transmembrane region" description="Helical" evidence="17">
    <location>
        <begin position="453"/>
        <end position="474"/>
    </location>
</feature>
<dbReference type="PANTHER" id="PTHR12147:SF58">
    <property type="entry name" value="VACUOLAR MEMBRANE PROTEASE"/>
    <property type="match status" value="1"/>
</dbReference>
<feature type="domain" description="Peptidase M28" evidence="18">
    <location>
        <begin position="182"/>
        <end position="359"/>
    </location>
</feature>
<evidence type="ECO:0000256" key="3">
    <source>
        <dbReference type="ARBA" id="ARBA00004128"/>
    </source>
</evidence>
<dbReference type="GO" id="GO:0005774">
    <property type="term" value="C:vacuolar membrane"/>
    <property type="evidence" value="ECO:0007669"/>
    <property type="project" value="UniProtKB-SubCell"/>
</dbReference>
<keyword evidence="5" id="KW-0926">Vacuole</keyword>
<keyword evidence="9 15" id="KW-0378">Hydrolase</keyword>
<name>A0A0F2LSZ1_SPOSC</name>
<evidence type="ECO:0000256" key="16">
    <source>
        <dbReference type="SAM" id="MobiDB-lite"/>
    </source>
</evidence>
<sequence>MTVLNPFAFRPLQVTFWAVVVYLATVIPIIHIHETVPSPPAESALTRGISIVEAWADLANLTQYMHPANSHANDDVRVFLLQRIYQVLDRNGVSYKTQADRSDGTSSVLTPPRNAPESIADTAVVVFDDLLTNVSFTTRYSEGRRSGLYFEGTNIYVYIRGTRDEAGDWWRAPADSPQAKAMQKQIVLVNAHFDSVSSSFGATDDGVGVVSCLQIVRYFSTPGNQPERGIVVLLNNAEEEFLLGATAFANSPLVPFIGTFVNLEGAGAGGRAVLFRATDLEVVKAYREAPHPHGTVIASDGFKQNWIQSETDYRVWVNALGYRGLDIAFMKPRLRYHTQQDDRRHTSTASVWHMLSGALASTKTLTGSAGDAVEDGETDAVWFDLFGDSLVLLALRSLFAWSLTILIVSPLLVALILFLLHKFDKDYLFRASVEQPESADADSKVDIGGWKGFFRFPAALAVAGSAVYGTALLVCKVQPFAIYSNLYTIVTLMVTVFVFVFWVVMRVADFVRPSAFHRTHALFWLFGIFWVLLVVAAVGEDRGHIASGYVIVYLATSVFASLLISLLELFALKTKSAYIEELDSRMSALANGDEGDALILPTPGEGVFNNESAIENEPNDAGEATSGGLDDEVPTETSPLIGGNIRNNRPTTFATGYRRSLSALLDERRREEAAAEVPSSGLWAVQSQPFGVEQGWSKYLPTWTWFLQFLILGPFNIIVAAQLLLLLGSAVQQTGTDGSDVLMPYLLVGALSVLALLPLTPFVHRVSRHIPLFFAVAFIGTLIYSIAVFPFSATNPFKFSLRQDFSVDHGNSSVTLTGYEGYIHDIINNLPATAGRPLACTAPGGGKTGLLDCTFDGTGLEPRVDGDTTSPFSGSYEGLISVNVTRVPGKLAASFDITAVNTKVCGLRFDRPVKAVSVRGSSSGLDTRFGFDKEPAPLDGNWEIGDFTLWRRDWKTPWTVDVEWAGDGNADANTAGSLTGHVICRWVDANTPGTAPAADEAWKYAPTWSIMAIRQSPGLIQGSKAFAV</sequence>
<organism evidence="21 22">
    <name type="scientific">Sporothrix schenckii 1099-18</name>
    <dbReference type="NCBI Taxonomy" id="1397361"/>
    <lineage>
        <taxon>Eukaryota</taxon>
        <taxon>Fungi</taxon>
        <taxon>Dikarya</taxon>
        <taxon>Ascomycota</taxon>
        <taxon>Pezizomycotina</taxon>
        <taxon>Sordariomycetes</taxon>
        <taxon>Sordariomycetidae</taxon>
        <taxon>Ophiostomatales</taxon>
        <taxon>Ophiostomataceae</taxon>
        <taxon>Sporothrix</taxon>
    </lineage>
</organism>
<feature type="transmembrane region" description="Helical" evidence="17">
    <location>
        <begin position="705"/>
        <end position="730"/>
    </location>
</feature>
<dbReference type="CDD" id="cd03875">
    <property type="entry name" value="M28_Fxna_like"/>
    <property type="match status" value="1"/>
</dbReference>
<feature type="transmembrane region" description="Helical" evidence="17">
    <location>
        <begin position="486"/>
        <end position="508"/>
    </location>
</feature>
<dbReference type="InterPro" id="IPR007484">
    <property type="entry name" value="Peptidase_M28"/>
</dbReference>
<feature type="transmembrane region" description="Helical" evidence="17">
    <location>
        <begin position="742"/>
        <end position="760"/>
    </location>
</feature>